<keyword evidence="4 5" id="KW-0694">RNA-binding</keyword>
<evidence type="ECO:0000256" key="6">
    <source>
        <dbReference type="NCBIfam" id="TIGR03319"/>
    </source>
</evidence>
<evidence type="ECO:0000313" key="10">
    <source>
        <dbReference type="EMBL" id="KID41137.1"/>
    </source>
</evidence>
<dbReference type="RefSeq" id="WP_039145097.1">
    <property type="nucleotide sequence ID" value="NZ_JOJZ01000024.1"/>
</dbReference>
<feature type="region of interest" description="Disordered" evidence="8">
    <location>
        <begin position="51"/>
        <end position="90"/>
    </location>
</feature>
<evidence type="ECO:0000256" key="4">
    <source>
        <dbReference type="ARBA" id="ARBA00022884"/>
    </source>
</evidence>
<evidence type="ECO:0000256" key="2">
    <source>
        <dbReference type="ARBA" id="ARBA00022759"/>
    </source>
</evidence>
<keyword evidence="2 5" id="KW-0255">Endonuclease</keyword>
<dbReference type="CDD" id="cd12087">
    <property type="entry name" value="TM_EGFR-like"/>
    <property type="match status" value="1"/>
</dbReference>
<keyword evidence="11" id="KW-1185">Reference proteome</keyword>
<keyword evidence="3 5" id="KW-0378">Hydrolase</keyword>
<dbReference type="GO" id="GO:0003723">
    <property type="term" value="F:RNA binding"/>
    <property type="evidence" value="ECO:0007669"/>
    <property type="project" value="UniProtKB-UniRule"/>
</dbReference>
<sequence length="530" mass="58868">MITSIVVIIAILGGAGVGYYIRRNHVYKGLATARNAADKIKDDNQVKIDDTKRKLESKSKASAEQYRKEEEGELNAQVKENQSRTVRVDHREKSLETSIARLDKSEAALATKKNNNGLLVENLKKARNDVVKLEEQRRQVIHERGELTEDQAKQLVLASLEADLKRDFDTTVKENNDLVTLNAAKQAQNLMIEAVQSGPIDVPRDHIERSVIIPDAGMRAKIAGKDDQRLRLIETLTGVDLIFDPENPETLIISTNDPVRREITRNSINDLLAIKQVNNGVIENEVNQTQQDVLDELRKTGEMTVSHLHLGWVHPDLMKTVGRLKFRTSYGQNVLEHSVEVAELSAVMAAELGLDVRMAKRAGLFHDIGKAIDREVAGTHVELGVKLTEAYDEDPIVINSIASHHGDVEPDNPYAVLVAVADGMSGARPGARSESVEEYINRLKSLEKIANEHPGVKDSYAIQAGREIRIMVDPKKVDDAGSDELTNEVKDQIEDELTYPGKIKVTTIRQLQAVQYVGGKPKNNKKKKAG</sequence>
<dbReference type="InterPro" id="IPR006674">
    <property type="entry name" value="HD_domain"/>
</dbReference>
<evidence type="ECO:0000256" key="7">
    <source>
        <dbReference type="SAM" id="Coils"/>
    </source>
</evidence>
<dbReference type="HAMAP" id="MF_00335">
    <property type="entry name" value="RNase_Y"/>
    <property type="match status" value="1"/>
</dbReference>
<dbReference type="GO" id="GO:0005886">
    <property type="term" value="C:plasma membrane"/>
    <property type="evidence" value="ECO:0007669"/>
    <property type="project" value="UniProtKB-UniRule"/>
</dbReference>
<dbReference type="CDD" id="cd00077">
    <property type="entry name" value="HDc"/>
    <property type="match status" value="1"/>
</dbReference>
<reference evidence="10 11" key="1">
    <citation type="submission" date="2014-06" db="EMBL/GenBank/DDBJ databases">
        <title>Functional and comparative genomic analyses of the Drosophila gut microbiota identify candidate symbiosis factors.</title>
        <authorList>
            <person name="Newell P.D."/>
            <person name="Chaston J.M."/>
            <person name="Douglas A.E."/>
        </authorList>
    </citation>
    <scope>NUCLEOTIDE SEQUENCE [LARGE SCALE GENOMIC DNA]</scope>
    <source>
        <strain evidence="10 11">DmCS_002</strain>
    </source>
</reference>
<dbReference type="GeneID" id="74913942"/>
<dbReference type="GO" id="GO:0016787">
    <property type="term" value="F:hydrolase activity"/>
    <property type="evidence" value="ECO:0007669"/>
    <property type="project" value="UniProtKB-KW"/>
</dbReference>
<comment type="function">
    <text evidence="5">Endoribonuclease that initiates mRNA decay.</text>
</comment>
<keyword evidence="7" id="KW-0175">Coiled coil</keyword>
<accession>A0A0C1PK85</accession>
<dbReference type="NCBIfam" id="TIGR03319">
    <property type="entry name" value="RNase_Y"/>
    <property type="match status" value="1"/>
</dbReference>
<dbReference type="InterPro" id="IPR003607">
    <property type="entry name" value="HD/PDEase_dom"/>
</dbReference>
<protein>
    <recommendedName>
        <fullName evidence="5 6">Ribonuclease Y</fullName>
        <shortName evidence="5">RNase Y</shortName>
        <ecNumber evidence="5 6">3.1.-.-</ecNumber>
    </recommendedName>
</protein>
<dbReference type="InterPro" id="IPR022711">
    <property type="entry name" value="RNase_Y_N"/>
</dbReference>
<dbReference type="InterPro" id="IPR006675">
    <property type="entry name" value="HDIG_dom"/>
</dbReference>
<dbReference type="InterPro" id="IPR017705">
    <property type="entry name" value="Ribonuclease_Y"/>
</dbReference>
<evidence type="ECO:0000259" key="9">
    <source>
        <dbReference type="PROSITE" id="PS51831"/>
    </source>
</evidence>
<evidence type="ECO:0000256" key="8">
    <source>
        <dbReference type="SAM" id="MobiDB-lite"/>
    </source>
</evidence>
<evidence type="ECO:0000256" key="3">
    <source>
        <dbReference type="ARBA" id="ARBA00022801"/>
    </source>
</evidence>
<dbReference type="NCBIfam" id="TIGR00277">
    <property type="entry name" value="HDIG"/>
    <property type="match status" value="1"/>
</dbReference>
<dbReference type="PROSITE" id="PS51831">
    <property type="entry name" value="HD"/>
    <property type="match status" value="1"/>
</dbReference>
<name>A0A0C1PK85_9LACO</name>
<evidence type="ECO:0000256" key="1">
    <source>
        <dbReference type="ARBA" id="ARBA00022722"/>
    </source>
</evidence>
<feature type="compositionally biased region" description="Basic and acidic residues" evidence="8">
    <location>
        <begin position="51"/>
        <end position="70"/>
    </location>
</feature>
<dbReference type="PATRIC" id="fig|1614.7.peg.1222"/>
<dbReference type="EC" id="3.1.-.-" evidence="5 6"/>
<evidence type="ECO:0000256" key="5">
    <source>
        <dbReference type="HAMAP-Rule" id="MF_00335"/>
    </source>
</evidence>
<dbReference type="EMBL" id="JOJZ01000024">
    <property type="protein sequence ID" value="KID41137.1"/>
    <property type="molecule type" value="Genomic_DNA"/>
</dbReference>
<dbReference type="GO" id="GO:0006402">
    <property type="term" value="P:mRNA catabolic process"/>
    <property type="evidence" value="ECO:0007669"/>
    <property type="project" value="UniProtKB-UniRule"/>
</dbReference>
<feature type="domain" description="HD" evidence="9">
    <location>
        <begin position="334"/>
        <end position="427"/>
    </location>
</feature>
<comment type="similarity">
    <text evidence="5">Belongs to the RNase Y family.</text>
</comment>
<dbReference type="Pfam" id="PF12072">
    <property type="entry name" value="RNase_Y_N"/>
    <property type="match status" value="1"/>
</dbReference>
<dbReference type="GO" id="GO:0004521">
    <property type="term" value="F:RNA endonuclease activity"/>
    <property type="evidence" value="ECO:0007669"/>
    <property type="project" value="UniProtKB-UniRule"/>
</dbReference>
<dbReference type="Pfam" id="PF01966">
    <property type="entry name" value="HD"/>
    <property type="match status" value="1"/>
</dbReference>
<dbReference type="Gene3D" id="1.10.3210.10">
    <property type="entry name" value="Hypothetical protein af1432"/>
    <property type="match status" value="1"/>
</dbReference>
<dbReference type="SUPFAM" id="SSF109604">
    <property type="entry name" value="HD-domain/PDEase-like"/>
    <property type="match status" value="1"/>
</dbReference>
<dbReference type="SMART" id="SM00471">
    <property type="entry name" value="HDc"/>
    <property type="match status" value="1"/>
</dbReference>
<feature type="coiled-coil region" evidence="7">
    <location>
        <begin position="116"/>
        <end position="150"/>
    </location>
</feature>
<proteinExistence type="inferred from homology"/>
<organism evidence="10 11">
    <name type="scientific">Fructilactobacillus fructivorans</name>
    <dbReference type="NCBI Taxonomy" id="1614"/>
    <lineage>
        <taxon>Bacteria</taxon>
        <taxon>Bacillati</taxon>
        <taxon>Bacillota</taxon>
        <taxon>Bacilli</taxon>
        <taxon>Lactobacillales</taxon>
        <taxon>Lactobacillaceae</taxon>
        <taxon>Fructilactobacillus</taxon>
    </lineage>
</organism>
<dbReference type="OrthoDB" id="9803205at2"/>
<gene>
    <name evidence="5" type="primary">rny</name>
    <name evidence="10" type="ORF">LfDm3_1283</name>
</gene>
<dbReference type="AlphaFoldDB" id="A0A0C1PK85"/>
<evidence type="ECO:0000313" key="11">
    <source>
        <dbReference type="Proteomes" id="UP000031397"/>
    </source>
</evidence>
<keyword evidence="1 5" id="KW-0540">Nuclease</keyword>
<comment type="caution">
    <text evidence="10">The sequence shown here is derived from an EMBL/GenBank/DDBJ whole genome shotgun (WGS) entry which is preliminary data.</text>
</comment>
<dbReference type="Proteomes" id="UP000031397">
    <property type="component" value="Unassembled WGS sequence"/>
</dbReference>